<dbReference type="CDD" id="cd00190">
    <property type="entry name" value="Tryp_SPc"/>
    <property type="match status" value="1"/>
</dbReference>
<dbReference type="InterPro" id="IPR043504">
    <property type="entry name" value="Peptidase_S1_PA_chymotrypsin"/>
</dbReference>
<evidence type="ECO:0000256" key="9">
    <source>
        <dbReference type="SAM" id="SignalP"/>
    </source>
</evidence>
<keyword evidence="9" id="KW-0732">Signal</keyword>
<protein>
    <submittedName>
        <fullName evidence="11">Trypsin zeta</fullName>
    </submittedName>
</protein>
<dbReference type="PANTHER" id="PTHR24276">
    <property type="entry name" value="POLYSERASE-RELATED"/>
    <property type="match status" value="1"/>
</dbReference>
<organism evidence="11">
    <name type="scientific">Zeugodacus cucurbitae</name>
    <name type="common">Melon fruit fly</name>
    <name type="synonym">Bactrocera cucurbitae</name>
    <dbReference type="NCBI Taxonomy" id="28588"/>
    <lineage>
        <taxon>Eukaryota</taxon>
        <taxon>Metazoa</taxon>
        <taxon>Ecdysozoa</taxon>
        <taxon>Arthropoda</taxon>
        <taxon>Hexapoda</taxon>
        <taxon>Insecta</taxon>
        <taxon>Pterygota</taxon>
        <taxon>Neoptera</taxon>
        <taxon>Endopterygota</taxon>
        <taxon>Diptera</taxon>
        <taxon>Brachycera</taxon>
        <taxon>Muscomorpha</taxon>
        <taxon>Tephritoidea</taxon>
        <taxon>Tephritidae</taxon>
        <taxon>Zeugodacus</taxon>
        <taxon>Zeugodacus</taxon>
    </lineage>
</organism>
<dbReference type="PROSITE" id="PS00134">
    <property type="entry name" value="TRYPSIN_HIS"/>
    <property type="match status" value="1"/>
</dbReference>
<sequence length="277" mass="29907">MTSSTYNILCVALAMFLVVTNSADINQPNNNQVIDSRIVGGKVTNIVQYPHQISLRERDAAEEPYDHSCGGSIYSDRIVITASHCVDGTESSELMVVVGTNQRNGTDGVIVPVQEIIMHEEYDQERTTNDIALLVLAAALPINNFTIKPVELTEVQPEHGDIATITGWGLDAQAQIPNFLHEVKVPIVSNEICNQSYEGAITEAMLCAGLLDVGGKDACQMDSGGPLLVNGKLAGVVSWGSGCGLPNYPGVYANVWYLLPWLRVNIARVEAKLANQN</sequence>
<feature type="chain" id="PRO_5001993646" evidence="9">
    <location>
        <begin position="23"/>
        <end position="277"/>
    </location>
</feature>
<dbReference type="InterPro" id="IPR018114">
    <property type="entry name" value="TRYPSIN_HIS"/>
</dbReference>
<dbReference type="PROSITE" id="PS50240">
    <property type="entry name" value="TRYPSIN_DOM"/>
    <property type="match status" value="1"/>
</dbReference>
<dbReference type="PRINTS" id="PR00722">
    <property type="entry name" value="CHYMOTRYPSIN"/>
</dbReference>
<evidence type="ECO:0000256" key="4">
    <source>
        <dbReference type="ARBA" id="ARBA00022670"/>
    </source>
</evidence>
<evidence type="ECO:0000256" key="2">
    <source>
        <dbReference type="ARBA" id="ARBA00007664"/>
    </source>
</evidence>
<keyword evidence="4" id="KW-0645">Protease</keyword>
<dbReference type="AlphaFoldDB" id="A0A0A1WDS4"/>
<dbReference type="InterPro" id="IPR050430">
    <property type="entry name" value="Peptidase_S1"/>
</dbReference>
<comment type="subcellular location">
    <subcellularLocation>
        <location evidence="1">Secreted</location>
    </subcellularLocation>
</comment>
<dbReference type="PANTHER" id="PTHR24276:SF91">
    <property type="entry name" value="AT26814P-RELATED"/>
    <property type="match status" value="1"/>
</dbReference>
<evidence type="ECO:0000256" key="3">
    <source>
        <dbReference type="ARBA" id="ARBA00022525"/>
    </source>
</evidence>
<evidence type="ECO:0000256" key="5">
    <source>
        <dbReference type="ARBA" id="ARBA00022801"/>
    </source>
</evidence>
<dbReference type="FunFam" id="2.40.10.10:FF:000047">
    <property type="entry name" value="Trypsin eta"/>
    <property type="match status" value="1"/>
</dbReference>
<feature type="signal peptide" evidence="9">
    <location>
        <begin position="1"/>
        <end position="22"/>
    </location>
</feature>
<reference evidence="11" key="2">
    <citation type="journal article" date="2015" name="Gigascience">
        <title>Reconstructing a comprehensive transcriptome assembly of a white-pupal translocated strain of the pest fruit fly Bactrocera cucurbitae.</title>
        <authorList>
            <person name="Sim S.B."/>
            <person name="Calla B."/>
            <person name="Hall B."/>
            <person name="DeRego T."/>
            <person name="Geib S.M."/>
        </authorList>
    </citation>
    <scope>NUCLEOTIDE SEQUENCE</scope>
</reference>
<keyword evidence="7" id="KW-0865">Zymogen</keyword>
<keyword evidence="6" id="KW-0720">Serine protease</keyword>
<comment type="similarity">
    <text evidence="2">Belongs to the peptidase S1 family.</text>
</comment>
<dbReference type="SMART" id="SM00020">
    <property type="entry name" value="Tryp_SPc"/>
    <property type="match status" value="1"/>
</dbReference>
<evidence type="ECO:0000259" key="10">
    <source>
        <dbReference type="PROSITE" id="PS50240"/>
    </source>
</evidence>
<dbReference type="InterPro" id="IPR001314">
    <property type="entry name" value="Peptidase_S1A"/>
</dbReference>
<dbReference type="Pfam" id="PF00089">
    <property type="entry name" value="Trypsin"/>
    <property type="match status" value="1"/>
</dbReference>
<evidence type="ECO:0000256" key="7">
    <source>
        <dbReference type="ARBA" id="ARBA00023145"/>
    </source>
</evidence>
<dbReference type="GO" id="GO:0016485">
    <property type="term" value="P:protein processing"/>
    <property type="evidence" value="ECO:0007669"/>
    <property type="project" value="UniProtKB-ARBA"/>
</dbReference>
<dbReference type="InterPro" id="IPR001254">
    <property type="entry name" value="Trypsin_dom"/>
</dbReference>
<keyword evidence="3" id="KW-0964">Secreted</keyword>
<keyword evidence="8" id="KW-1015">Disulfide bond</keyword>
<feature type="domain" description="Peptidase S1" evidence="10">
    <location>
        <begin position="38"/>
        <end position="267"/>
    </location>
</feature>
<evidence type="ECO:0000256" key="6">
    <source>
        <dbReference type="ARBA" id="ARBA00022825"/>
    </source>
</evidence>
<evidence type="ECO:0000256" key="8">
    <source>
        <dbReference type="ARBA" id="ARBA00023157"/>
    </source>
</evidence>
<evidence type="ECO:0000256" key="1">
    <source>
        <dbReference type="ARBA" id="ARBA00004613"/>
    </source>
</evidence>
<dbReference type="GO" id="GO:0004252">
    <property type="term" value="F:serine-type endopeptidase activity"/>
    <property type="evidence" value="ECO:0007669"/>
    <property type="project" value="InterPro"/>
</dbReference>
<dbReference type="EMBL" id="GBXI01017235">
    <property type="protein sequence ID" value="JAC97056.1"/>
    <property type="molecule type" value="Transcribed_RNA"/>
</dbReference>
<accession>A0A0A1WDS4</accession>
<dbReference type="InterPro" id="IPR009003">
    <property type="entry name" value="Peptidase_S1_PA"/>
</dbReference>
<dbReference type="Gene3D" id="2.40.10.10">
    <property type="entry name" value="Trypsin-like serine proteases"/>
    <property type="match status" value="1"/>
</dbReference>
<reference evidence="11" key="1">
    <citation type="submission" date="2014-11" db="EMBL/GenBank/DDBJ databases">
        <authorList>
            <person name="Geib S."/>
        </authorList>
    </citation>
    <scope>NUCLEOTIDE SEQUENCE</scope>
</reference>
<proteinExistence type="inferred from homology"/>
<evidence type="ECO:0000313" key="11">
    <source>
        <dbReference type="EMBL" id="JAC97056.1"/>
    </source>
</evidence>
<dbReference type="SUPFAM" id="SSF50494">
    <property type="entry name" value="Trypsin-like serine proteases"/>
    <property type="match status" value="1"/>
</dbReference>
<dbReference type="GO" id="GO:0005576">
    <property type="term" value="C:extracellular region"/>
    <property type="evidence" value="ECO:0007669"/>
    <property type="project" value="UniProtKB-SubCell"/>
</dbReference>
<gene>
    <name evidence="11" type="primary">zetaTry_3</name>
    <name evidence="11" type="ORF">g.12176</name>
</gene>
<name>A0A0A1WDS4_ZEUCU</name>
<keyword evidence="5" id="KW-0378">Hydrolase</keyword>